<dbReference type="Proteomes" id="UP000199542">
    <property type="component" value="Unassembled WGS sequence"/>
</dbReference>
<dbReference type="AlphaFoldDB" id="A0A1G4TMH8"/>
<feature type="region of interest" description="Disordered" evidence="1">
    <location>
        <begin position="60"/>
        <end position="92"/>
    </location>
</feature>
<reference evidence="3 4" key="1">
    <citation type="submission" date="2016-10" db="EMBL/GenBank/DDBJ databases">
        <authorList>
            <person name="de Groot N.N."/>
        </authorList>
    </citation>
    <scope>NUCLEOTIDE SEQUENCE [LARGE SCALE GENOMIC DNA]</scope>
    <source>
        <strain evidence="3 4">CGMCC 1.3401</strain>
    </source>
</reference>
<dbReference type="GO" id="GO:0003677">
    <property type="term" value="F:DNA binding"/>
    <property type="evidence" value="ECO:0007669"/>
    <property type="project" value="InterPro"/>
</dbReference>
<evidence type="ECO:0008006" key="5">
    <source>
        <dbReference type="Google" id="ProtNLM"/>
    </source>
</evidence>
<evidence type="ECO:0000256" key="2">
    <source>
        <dbReference type="SAM" id="SignalP"/>
    </source>
</evidence>
<keyword evidence="2" id="KW-0732">Signal</keyword>
<name>A0A1G4TMH8_9HYPH</name>
<gene>
    <name evidence="3" type="ORF">SAMN02927900_05357</name>
</gene>
<feature type="signal peptide" evidence="2">
    <location>
        <begin position="1"/>
        <end position="24"/>
    </location>
</feature>
<organism evidence="3 4">
    <name type="scientific">Rhizobium mongolense subsp. loessense</name>
    <dbReference type="NCBI Taxonomy" id="158890"/>
    <lineage>
        <taxon>Bacteria</taxon>
        <taxon>Pseudomonadati</taxon>
        <taxon>Pseudomonadota</taxon>
        <taxon>Alphaproteobacteria</taxon>
        <taxon>Hyphomicrobiales</taxon>
        <taxon>Rhizobiaceae</taxon>
        <taxon>Rhizobium/Agrobacterium group</taxon>
        <taxon>Rhizobium</taxon>
    </lineage>
</organism>
<dbReference type="SUPFAM" id="SSF56349">
    <property type="entry name" value="DNA breaking-rejoining enzymes"/>
    <property type="match status" value="1"/>
</dbReference>
<evidence type="ECO:0000313" key="4">
    <source>
        <dbReference type="Proteomes" id="UP000199542"/>
    </source>
</evidence>
<evidence type="ECO:0000256" key="1">
    <source>
        <dbReference type="SAM" id="MobiDB-lite"/>
    </source>
</evidence>
<dbReference type="EMBL" id="FMTM01000011">
    <property type="protein sequence ID" value="SCW82586.1"/>
    <property type="molecule type" value="Genomic_DNA"/>
</dbReference>
<evidence type="ECO:0000313" key="3">
    <source>
        <dbReference type="EMBL" id="SCW82586.1"/>
    </source>
</evidence>
<proteinExistence type="predicted"/>
<sequence>MVQRRGLAALLVARSRKAAAVALAESGATASELMAIFGWTKLKTAQIYVEKANKRRMTANAFDRREQYSSEQNVSLLPPKNVGETNEGKSDE</sequence>
<dbReference type="InterPro" id="IPR011010">
    <property type="entry name" value="DNA_brk_join_enz"/>
</dbReference>
<accession>A0A1G4TMH8</accession>
<protein>
    <recommendedName>
        <fullName evidence="5">Phage integrase family protein</fullName>
    </recommendedName>
</protein>
<feature type="chain" id="PRO_5011711920" description="Phage integrase family protein" evidence="2">
    <location>
        <begin position="25"/>
        <end position="92"/>
    </location>
</feature>